<proteinExistence type="predicted"/>
<dbReference type="OrthoDB" id="8578462at2"/>
<keyword evidence="1" id="KW-0808">Transferase</keyword>
<dbReference type="Proteomes" id="UP000274511">
    <property type="component" value="Unassembled WGS sequence"/>
</dbReference>
<sequence>MKKDFHATTPVVVIGAAVGDNVMAVKRLPKSGEDIEAKDLGYQIGGCAFNVARALRQLQVPVINGMTVGNGPWSQRVAAEMAALGLDVRLRSDDQDNGWCLALAEENGERTFISVSGCESQWSKEKLAQLVIPEDALIYTSGYELSGENGALLRDWLLAQPQRKLVDLGPRIADVPPAFIQALDNTNTLLTLNRDETRFLCGDGDPIALSAEYAARHHLTLICRLDKDGAWLCVPGESPRHAPIYPVEVVDTIGAGDAHSGGLLAALSAHWPLADAVDLANRIAACVVSRPGANGAPDWQELQRRFATAPSAEPHH</sequence>
<reference evidence="5 7" key="2">
    <citation type="submission" date="2018-10" db="EMBL/GenBank/DDBJ databases">
        <title>New species genome.</title>
        <authorList>
            <person name="Li Y."/>
        </authorList>
    </citation>
    <scope>NUCLEOTIDE SEQUENCE [LARGE SCALE GENOMIC DNA]</scope>
    <source>
        <strain evidence="5 7">L6_4B</strain>
    </source>
</reference>
<evidence type="ECO:0000256" key="2">
    <source>
        <dbReference type="ARBA" id="ARBA00022777"/>
    </source>
</evidence>
<evidence type="ECO:0000313" key="7">
    <source>
        <dbReference type="Proteomes" id="UP000274511"/>
    </source>
</evidence>
<dbReference type="SUPFAM" id="SSF53613">
    <property type="entry name" value="Ribokinase-like"/>
    <property type="match status" value="1"/>
</dbReference>
<keyword evidence="6" id="KW-1185">Reference proteome</keyword>
<feature type="domain" description="Carbohydrate kinase PfkB" evidence="3">
    <location>
        <begin position="11"/>
        <end position="295"/>
    </location>
</feature>
<evidence type="ECO:0000259" key="3">
    <source>
        <dbReference type="Pfam" id="PF00294"/>
    </source>
</evidence>
<dbReference type="InterPro" id="IPR002173">
    <property type="entry name" value="Carboh/pur_kinase_PfkB_CS"/>
</dbReference>
<dbReference type="GO" id="GO:0016301">
    <property type="term" value="F:kinase activity"/>
    <property type="evidence" value="ECO:0007669"/>
    <property type="project" value="UniProtKB-KW"/>
</dbReference>
<dbReference type="Pfam" id="PF00294">
    <property type="entry name" value="PfkB"/>
    <property type="match status" value="1"/>
</dbReference>
<protein>
    <submittedName>
        <fullName evidence="5">Ribokinase</fullName>
    </submittedName>
</protein>
<dbReference type="InterPro" id="IPR029056">
    <property type="entry name" value="Ribokinase-like"/>
</dbReference>
<accession>A0A3N0UG01</accession>
<dbReference type="InterPro" id="IPR011611">
    <property type="entry name" value="PfkB_dom"/>
</dbReference>
<dbReference type="RefSeq" id="WP_085685742.1">
    <property type="nucleotide sequence ID" value="NZ_CP065534.1"/>
</dbReference>
<dbReference type="GO" id="GO:0005829">
    <property type="term" value="C:cytosol"/>
    <property type="evidence" value="ECO:0007669"/>
    <property type="project" value="TreeGrafter"/>
</dbReference>
<comment type="caution">
    <text evidence="5">The sequence shown here is derived from an EMBL/GenBank/DDBJ whole genome shotgun (WGS) entry which is preliminary data.</text>
</comment>
<dbReference type="EMBL" id="LUSW01000003">
    <property type="protein sequence ID" value="RAT37560.1"/>
    <property type="molecule type" value="Genomic_DNA"/>
</dbReference>
<reference evidence="4 6" key="1">
    <citation type="submission" date="2016-02" db="EMBL/GenBank/DDBJ databases">
        <title>Species-wide whole genome sequencing reveals diversity, host range in Lonsdalea quercina.</title>
        <authorList>
            <person name="Li Y."/>
        </authorList>
    </citation>
    <scope>NUCLEOTIDE SEQUENCE [LARGE SCALE GENOMIC DNA]</scope>
    <source>
        <strain evidence="4 6">CFCC 12721</strain>
    </source>
</reference>
<name>A0A3N0UG01_9GAMM</name>
<evidence type="ECO:0000313" key="5">
    <source>
        <dbReference type="EMBL" id="ROH79483.1"/>
    </source>
</evidence>
<dbReference type="STRING" id="1172565.AU508_06375"/>
<organism evidence="5 7">
    <name type="scientific">Lonsdalea populi</name>
    <dbReference type="NCBI Taxonomy" id="1172565"/>
    <lineage>
        <taxon>Bacteria</taxon>
        <taxon>Pseudomonadati</taxon>
        <taxon>Pseudomonadota</taxon>
        <taxon>Gammaproteobacteria</taxon>
        <taxon>Enterobacterales</taxon>
        <taxon>Pectobacteriaceae</taxon>
        <taxon>Lonsdalea</taxon>
    </lineage>
</organism>
<dbReference type="Proteomes" id="UP000250186">
    <property type="component" value="Unassembled WGS sequence"/>
</dbReference>
<dbReference type="Gene3D" id="3.40.1190.20">
    <property type="match status" value="1"/>
</dbReference>
<gene>
    <name evidence="4" type="ORF">AU492_02160</name>
    <name evidence="5" type="ORF">EC392_10765</name>
</gene>
<evidence type="ECO:0000313" key="4">
    <source>
        <dbReference type="EMBL" id="RAT37560.1"/>
    </source>
</evidence>
<dbReference type="GeneID" id="61123514"/>
<dbReference type="AlphaFoldDB" id="A0A3N0UG01"/>
<evidence type="ECO:0000313" key="6">
    <source>
        <dbReference type="Proteomes" id="UP000250186"/>
    </source>
</evidence>
<dbReference type="EMBL" id="RJUJ01000009">
    <property type="protein sequence ID" value="ROH79483.1"/>
    <property type="molecule type" value="Genomic_DNA"/>
</dbReference>
<keyword evidence="2 5" id="KW-0418">Kinase</keyword>
<dbReference type="PROSITE" id="PS00584">
    <property type="entry name" value="PFKB_KINASES_2"/>
    <property type="match status" value="1"/>
</dbReference>
<dbReference type="PANTHER" id="PTHR10584:SF166">
    <property type="entry name" value="RIBOKINASE"/>
    <property type="match status" value="1"/>
</dbReference>
<dbReference type="PANTHER" id="PTHR10584">
    <property type="entry name" value="SUGAR KINASE"/>
    <property type="match status" value="1"/>
</dbReference>
<evidence type="ECO:0000256" key="1">
    <source>
        <dbReference type="ARBA" id="ARBA00022679"/>
    </source>
</evidence>